<organism evidence="2 3">
    <name type="scientific">Marchantia polymorpha subsp. ruderalis</name>
    <dbReference type="NCBI Taxonomy" id="1480154"/>
    <lineage>
        <taxon>Eukaryota</taxon>
        <taxon>Viridiplantae</taxon>
        <taxon>Streptophyta</taxon>
        <taxon>Embryophyta</taxon>
        <taxon>Marchantiophyta</taxon>
        <taxon>Marchantiopsida</taxon>
        <taxon>Marchantiidae</taxon>
        <taxon>Marchantiales</taxon>
        <taxon>Marchantiaceae</taxon>
        <taxon>Marchantia</taxon>
    </lineage>
</organism>
<evidence type="ECO:0000256" key="1">
    <source>
        <dbReference type="SAM" id="MobiDB-lite"/>
    </source>
</evidence>
<evidence type="ECO:0000313" key="2">
    <source>
        <dbReference type="EMBL" id="OAE19270.1"/>
    </source>
</evidence>
<dbReference type="Proteomes" id="UP000077202">
    <property type="component" value="Unassembled WGS sequence"/>
</dbReference>
<gene>
    <name evidence="2" type="ORF">AXG93_799s1010</name>
</gene>
<sequence>MESRSVSTAKSTEFEISDGSDRVGFGSGLTFNPNPTRKTGSDSGRTRIDTGGSMIVSGRRGRIGKLERFIDSTPWTTISYSNSPSSGAPSLDTVRVSRLGAPESVDCRSIVEKIFKTLWRLCSRMKVANYERDRESDRTNLGDAAACLIVTRTEGANKLCLRVTAVAG</sequence>
<feature type="compositionally biased region" description="Polar residues" evidence="1">
    <location>
        <begin position="29"/>
        <end position="43"/>
    </location>
</feature>
<feature type="compositionally biased region" description="Polar residues" evidence="1">
    <location>
        <begin position="1"/>
        <end position="11"/>
    </location>
</feature>
<protein>
    <submittedName>
        <fullName evidence="2">Uncharacterized protein</fullName>
    </submittedName>
</protein>
<accession>A0A176VEL2</accession>
<keyword evidence="3" id="KW-1185">Reference proteome</keyword>
<name>A0A176VEL2_MARPO</name>
<reference evidence="2" key="1">
    <citation type="submission" date="2016-03" db="EMBL/GenBank/DDBJ databases">
        <title>Mechanisms controlling the formation of the plant cell surface in tip-growing cells are functionally conserved among land plants.</title>
        <authorList>
            <person name="Honkanen S."/>
            <person name="Jones V.A."/>
            <person name="Morieri G."/>
            <person name="Champion C."/>
            <person name="Hetherington A.J."/>
            <person name="Kelly S."/>
            <person name="Saint-Marcoux D."/>
            <person name="Proust H."/>
            <person name="Prescott H."/>
            <person name="Dolan L."/>
        </authorList>
    </citation>
    <scope>NUCLEOTIDE SEQUENCE [LARGE SCALE GENOMIC DNA]</scope>
    <source>
        <tissue evidence="2">Whole gametophyte</tissue>
    </source>
</reference>
<dbReference type="AlphaFoldDB" id="A0A176VEL2"/>
<dbReference type="EMBL" id="LVLJ01003905">
    <property type="protein sequence ID" value="OAE19270.1"/>
    <property type="molecule type" value="Genomic_DNA"/>
</dbReference>
<comment type="caution">
    <text evidence="2">The sequence shown here is derived from an EMBL/GenBank/DDBJ whole genome shotgun (WGS) entry which is preliminary data.</text>
</comment>
<evidence type="ECO:0000313" key="3">
    <source>
        <dbReference type="Proteomes" id="UP000077202"/>
    </source>
</evidence>
<feature type="region of interest" description="Disordered" evidence="1">
    <location>
        <begin position="1"/>
        <end position="53"/>
    </location>
</feature>
<proteinExistence type="predicted"/>